<dbReference type="AlphaFoldDB" id="G7JVL0"/>
<dbReference type="Proteomes" id="UP000002051">
    <property type="component" value="Chromosome 4"/>
</dbReference>
<comment type="similarity">
    <text evidence="1">Belongs to the SDA1 family.</text>
</comment>
<keyword evidence="1" id="KW-0539">Nucleus</keyword>
<dbReference type="InterPro" id="IPR012977">
    <property type="entry name" value="SDA1_N"/>
</dbReference>
<dbReference type="EMBL" id="PSQE01000004">
    <property type="protein sequence ID" value="RHN58272.1"/>
    <property type="molecule type" value="Genomic_DNA"/>
</dbReference>
<dbReference type="eggNOG" id="KOG2229">
    <property type="taxonomic scope" value="Eukaryota"/>
</dbReference>
<dbReference type="KEGG" id="mtr:11433920"/>
<dbReference type="Gramene" id="rna20164">
    <property type="protein sequence ID" value="RHN58272.1"/>
    <property type="gene ID" value="gene20164"/>
</dbReference>
<evidence type="ECO:0000313" key="7">
    <source>
        <dbReference type="Proteomes" id="UP000002051"/>
    </source>
</evidence>
<comment type="function">
    <text evidence="1">Required for 60S pre-ribosomal subunits export to the cytoplasm.</text>
</comment>
<proteinExistence type="inferred from homology"/>
<dbReference type="PANTHER" id="PTHR12730:SF0">
    <property type="entry name" value="PROTEIN SDA1 HOMOLOG"/>
    <property type="match status" value="1"/>
</dbReference>
<accession>A0A0C3WQS9</accession>
<dbReference type="GO" id="GO:0042273">
    <property type="term" value="P:ribosomal large subunit biogenesis"/>
    <property type="evidence" value="ECO:0000318"/>
    <property type="project" value="GO_Central"/>
</dbReference>
<keyword evidence="1" id="KW-0653">Protein transport</keyword>
<sequence>MSNNSREAPELTAASGDGGGLSEKLLNLRRLQSKMERSPYDYMSELFDIQSEFNSSLQLFYQHAAIKILPIDRDLVNVASDPISLAENLAETASFLGRVAIYYPERFALNDFPSRLFHLLCNSCRQIPSNPRFKLAHALTLVFRSVCIDQSLSLFMELQTLGDEKLTKLASNHIFQSIWDIRPNQHRTRKLQTLMFNMLLEAKDAVAMRVLVILWKLYKREVWFDEKTANAICTASFHETLGIMTVALSSLLKNKEPMIENDKDHYDSDSGVDSPLNHLTDKQSFAERLFSRLQHFKEGSEVKMMMLKLIARVIGLHQLTLLDFYPFVRKYIQPHQPDIINLLPAVVQACHDKVPCDVVKPLLIQIVNQFVNDRSRPEAITIGLNAVREICIRMPMLMNDDLLQDLDLYEKSHEKANSVAVRSLITLFQEFCPFDSKAKATPKAYEGVDFATDVLGDELLTDHDEEDDNDQEDDQMTIDDESLGTES</sequence>
<keyword evidence="1" id="KW-0690">Ribosome biogenesis</keyword>
<reference evidence="4 7" key="2">
    <citation type="journal article" date="2014" name="BMC Genomics">
        <title>An improved genome release (version Mt4.0) for the model legume Medicago truncatula.</title>
        <authorList>
            <person name="Tang H."/>
            <person name="Krishnakumar V."/>
            <person name="Bidwell S."/>
            <person name="Rosen B."/>
            <person name="Chan A."/>
            <person name="Zhou S."/>
            <person name="Gentzbittel L."/>
            <person name="Childs K.L."/>
            <person name="Yandell M."/>
            <person name="Gundlach H."/>
            <person name="Mayer K.F."/>
            <person name="Schwartz D.C."/>
            <person name="Town C.D."/>
        </authorList>
    </citation>
    <scope>GENOME REANNOTATION</scope>
    <source>
        <strain evidence="6 7">cv. Jemalong A17</strain>
    </source>
</reference>
<dbReference type="PaxDb" id="3880-AES86347"/>
<protein>
    <recommendedName>
        <fullName evidence="1">Protein SDA1</fullName>
    </recommendedName>
</protein>
<keyword evidence="7" id="KW-1185">Reference proteome</keyword>
<dbReference type="STRING" id="3880.G7JVL0"/>
<dbReference type="GO" id="GO:0015031">
    <property type="term" value="P:protein transport"/>
    <property type="evidence" value="ECO:0007669"/>
    <property type="project" value="UniProtKB-KW"/>
</dbReference>
<dbReference type="EMBL" id="CM001220">
    <property type="protein sequence ID" value="AES86347.2"/>
    <property type="molecule type" value="Genomic_DNA"/>
</dbReference>
<feature type="region of interest" description="Disordered" evidence="2">
    <location>
        <begin position="456"/>
        <end position="487"/>
    </location>
</feature>
<name>G7JVL0_MEDTR</name>
<dbReference type="PANTHER" id="PTHR12730">
    <property type="entry name" value="HSDA/SDA1-RELATED"/>
    <property type="match status" value="1"/>
</dbReference>
<evidence type="ECO:0000313" key="6">
    <source>
        <dbReference type="EnsemblPlants" id="AES86347"/>
    </source>
</evidence>
<evidence type="ECO:0000313" key="4">
    <source>
        <dbReference type="EMBL" id="AES86347.2"/>
    </source>
</evidence>
<dbReference type="OrthoDB" id="2196187at2759"/>
<feature type="domain" description="SDA1 N-terminal" evidence="3">
    <location>
        <begin position="95"/>
        <end position="270"/>
    </location>
</feature>
<keyword evidence="1" id="KW-0813">Transport</keyword>
<organism evidence="4 7">
    <name type="scientific">Medicago truncatula</name>
    <name type="common">Barrel medic</name>
    <name type="synonym">Medicago tribuloides</name>
    <dbReference type="NCBI Taxonomy" id="3880"/>
    <lineage>
        <taxon>Eukaryota</taxon>
        <taxon>Viridiplantae</taxon>
        <taxon>Streptophyta</taxon>
        <taxon>Embryophyta</taxon>
        <taxon>Tracheophyta</taxon>
        <taxon>Spermatophyta</taxon>
        <taxon>Magnoliopsida</taxon>
        <taxon>eudicotyledons</taxon>
        <taxon>Gunneridae</taxon>
        <taxon>Pentapetalae</taxon>
        <taxon>rosids</taxon>
        <taxon>fabids</taxon>
        <taxon>Fabales</taxon>
        <taxon>Fabaceae</taxon>
        <taxon>Papilionoideae</taxon>
        <taxon>50 kb inversion clade</taxon>
        <taxon>NPAAA clade</taxon>
        <taxon>Hologalegina</taxon>
        <taxon>IRL clade</taxon>
        <taxon>Trifolieae</taxon>
        <taxon>Medicago</taxon>
    </lineage>
</organism>
<feature type="domain" description="SDA1 N-terminal" evidence="3">
    <location>
        <begin position="274"/>
        <end position="412"/>
    </location>
</feature>
<evidence type="ECO:0000259" key="3">
    <source>
        <dbReference type="Pfam" id="PF08158"/>
    </source>
</evidence>
<reference evidence="5" key="4">
    <citation type="journal article" date="2018" name="Nat. Plants">
        <title>Whole-genome landscape of Medicago truncatula symbiotic genes.</title>
        <authorList>
            <person name="Pecrix Y."/>
            <person name="Gamas P."/>
            <person name="Carrere S."/>
        </authorList>
    </citation>
    <scope>NUCLEOTIDE SEQUENCE</scope>
    <source>
        <tissue evidence="5">Leaves</tissue>
    </source>
</reference>
<evidence type="ECO:0000313" key="5">
    <source>
        <dbReference type="EMBL" id="RHN58272.1"/>
    </source>
</evidence>
<accession>G7JVL0</accession>
<dbReference type="Proteomes" id="UP000265566">
    <property type="component" value="Chromosome 4"/>
</dbReference>
<reference evidence="6" key="3">
    <citation type="submission" date="2015-04" db="UniProtKB">
        <authorList>
            <consortium name="EnsemblPlants"/>
        </authorList>
    </citation>
    <scope>IDENTIFICATION</scope>
    <source>
        <strain evidence="6">cv. Jemalong A17</strain>
    </source>
</reference>
<dbReference type="GO" id="GO:0000055">
    <property type="term" value="P:ribosomal large subunit export from nucleus"/>
    <property type="evidence" value="ECO:0000318"/>
    <property type="project" value="GO_Central"/>
</dbReference>
<evidence type="ECO:0000256" key="1">
    <source>
        <dbReference type="RuleBase" id="RU365057"/>
    </source>
</evidence>
<gene>
    <name evidence="6" type="primary">11433920</name>
    <name evidence="4" type="ordered locus">MTR_4g006000</name>
    <name evidence="5" type="ORF">MtrunA17_Chr4g0000571</name>
</gene>
<reference evidence="4 7" key="1">
    <citation type="journal article" date="2011" name="Nature">
        <title>The Medicago genome provides insight into the evolution of rhizobial symbioses.</title>
        <authorList>
            <person name="Young N.D."/>
            <person name="Debelle F."/>
            <person name="Oldroyd G.E."/>
            <person name="Geurts R."/>
            <person name="Cannon S.B."/>
            <person name="Udvardi M.K."/>
            <person name="Benedito V.A."/>
            <person name="Mayer K.F."/>
            <person name="Gouzy J."/>
            <person name="Schoof H."/>
            <person name="Van de Peer Y."/>
            <person name="Proost S."/>
            <person name="Cook D.R."/>
            <person name="Meyers B.C."/>
            <person name="Spannagl M."/>
            <person name="Cheung F."/>
            <person name="De Mita S."/>
            <person name="Krishnakumar V."/>
            <person name="Gundlach H."/>
            <person name="Zhou S."/>
            <person name="Mudge J."/>
            <person name="Bharti A.K."/>
            <person name="Murray J.D."/>
            <person name="Naoumkina M.A."/>
            <person name="Rosen B."/>
            <person name="Silverstein K.A."/>
            <person name="Tang H."/>
            <person name="Rombauts S."/>
            <person name="Zhao P.X."/>
            <person name="Zhou P."/>
            <person name="Barbe V."/>
            <person name="Bardou P."/>
            <person name="Bechner M."/>
            <person name="Bellec A."/>
            <person name="Berger A."/>
            <person name="Berges H."/>
            <person name="Bidwell S."/>
            <person name="Bisseling T."/>
            <person name="Choisne N."/>
            <person name="Couloux A."/>
            <person name="Denny R."/>
            <person name="Deshpande S."/>
            <person name="Dai X."/>
            <person name="Doyle J.J."/>
            <person name="Dudez A.M."/>
            <person name="Farmer A.D."/>
            <person name="Fouteau S."/>
            <person name="Franken C."/>
            <person name="Gibelin C."/>
            <person name="Gish J."/>
            <person name="Goldstein S."/>
            <person name="Gonzalez A.J."/>
            <person name="Green P.J."/>
            <person name="Hallab A."/>
            <person name="Hartog M."/>
            <person name="Hua A."/>
            <person name="Humphray S.J."/>
            <person name="Jeong D.H."/>
            <person name="Jing Y."/>
            <person name="Jocker A."/>
            <person name="Kenton S.M."/>
            <person name="Kim D.J."/>
            <person name="Klee K."/>
            <person name="Lai H."/>
            <person name="Lang C."/>
            <person name="Lin S."/>
            <person name="Macmil S.L."/>
            <person name="Magdelenat G."/>
            <person name="Matthews L."/>
            <person name="McCorrison J."/>
            <person name="Monaghan E.L."/>
            <person name="Mun J.H."/>
            <person name="Najar F.Z."/>
            <person name="Nicholson C."/>
            <person name="Noirot C."/>
            <person name="O'Bleness M."/>
            <person name="Paule C.R."/>
            <person name="Poulain J."/>
            <person name="Prion F."/>
            <person name="Qin B."/>
            <person name="Qu C."/>
            <person name="Retzel E.F."/>
            <person name="Riddle C."/>
            <person name="Sallet E."/>
            <person name="Samain S."/>
            <person name="Samson N."/>
            <person name="Sanders I."/>
            <person name="Saurat O."/>
            <person name="Scarpelli C."/>
            <person name="Schiex T."/>
            <person name="Segurens B."/>
            <person name="Severin A.J."/>
            <person name="Sherrier D.J."/>
            <person name="Shi R."/>
            <person name="Sims S."/>
            <person name="Singer S.R."/>
            <person name="Sinharoy S."/>
            <person name="Sterck L."/>
            <person name="Viollet A."/>
            <person name="Wang B.B."/>
            <person name="Wang K."/>
            <person name="Wang M."/>
            <person name="Wang X."/>
            <person name="Warfsmann J."/>
            <person name="Weissenbach J."/>
            <person name="White D.D."/>
            <person name="White J.D."/>
            <person name="Wiley G.B."/>
            <person name="Wincker P."/>
            <person name="Xing Y."/>
            <person name="Yang L."/>
            <person name="Yao Z."/>
            <person name="Ying F."/>
            <person name="Zhai J."/>
            <person name="Zhou L."/>
            <person name="Zuber A."/>
            <person name="Denarie J."/>
            <person name="Dixon R.A."/>
            <person name="May G.D."/>
            <person name="Schwartz D.C."/>
            <person name="Rogers J."/>
            <person name="Quetier F."/>
            <person name="Town C.D."/>
            <person name="Roe B.A."/>
        </authorList>
    </citation>
    <scope>NUCLEOTIDE SEQUENCE [LARGE SCALE GENOMIC DNA]</scope>
    <source>
        <strain evidence="4">A17</strain>
        <strain evidence="6 7">cv. Jemalong A17</strain>
    </source>
</reference>
<dbReference type="Pfam" id="PF08158">
    <property type="entry name" value="SDA1_HEAT"/>
    <property type="match status" value="2"/>
</dbReference>
<dbReference type="HOGENOM" id="CLU_009161_0_1_1"/>
<comment type="subcellular location">
    <subcellularLocation>
        <location evidence="1">Nucleus</location>
        <location evidence="1">Nucleolus</location>
    </subcellularLocation>
</comment>
<dbReference type="GO" id="GO:0005730">
    <property type="term" value="C:nucleolus"/>
    <property type="evidence" value="ECO:0000318"/>
    <property type="project" value="GO_Central"/>
</dbReference>
<evidence type="ECO:0000256" key="2">
    <source>
        <dbReference type="SAM" id="MobiDB-lite"/>
    </source>
</evidence>
<dbReference type="InterPro" id="IPR027312">
    <property type="entry name" value="Sda1"/>
</dbReference>
<feature type="compositionally biased region" description="Acidic residues" evidence="2">
    <location>
        <begin position="463"/>
        <end position="487"/>
    </location>
</feature>
<dbReference type="EnsemblPlants" id="AES86347">
    <property type="protein sequence ID" value="AES86347"/>
    <property type="gene ID" value="MTR_4g006000"/>
</dbReference>